<feature type="binding site" evidence="7">
    <location>
        <position position="132"/>
    </location>
    <ligand>
        <name>Zn(2+)</name>
        <dbReference type="ChEBI" id="CHEBI:29105"/>
    </ligand>
</feature>
<evidence type="ECO:0000256" key="2">
    <source>
        <dbReference type="ARBA" id="ARBA00022603"/>
    </source>
</evidence>
<dbReference type="Gene3D" id="3.20.20.330">
    <property type="entry name" value="Homocysteine-binding-like domain"/>
    <property type="match status" value="1"/>
</dbReference>
<feature type="non-terminal residue" evidence="9">
    <location>
        <position position="140"/>
    </location>
</feature>
<keyword evidence="7" id="KW-0862">Zinc</keyword>
<dbReference type="PANTHER" id="PTHR45833">
    <property type="entry name" value="METHIONINE SYNTHASE"/>
    <property type="match status" value="1"/>
</dbReference>
<comment type="cofactor">
    <cofactor evidence="7">
        <name>Zn(2+)</name>
        <dbReference type="ChEBI" id="CHEBI:29105"/>
    </cofactor>
</comment>
<dbReference type="GO" id="GO:0008705">
    <property type="term" value="F:methionine synthase activity"/>
    <property type="evidence" value="ECO:0007669"/>
    <property type="project" value="TreeGrafter"/>
</dbReference>
<evidence type="ECO:0000256" key="5">
    <source>
        <dbReference type="ARBA" id="ARBA00022723"/>
    </source>
</evidence>
<dbReference type="InterPro" id="IPR003726">
    <property type="entry name" value="HCY_dom"/>
</dbReference>
<comment type="similarity">
    <text evidence="1">Belongs to the vitamin-B12 dependent methionine synthase family.</text>
</comment>
<feature type="binding site" evidence="7">
    <location>
        <position position="58"/>
    </location>
    <ligand>
        <name>Zn(2+)</name>
        <dbReference type="ChEBI" id="CHEBI:29105"/>
    </ligand>
</feature>
<protein>
    <submittedName>
        <fullName evidence="9">Homocysteine S-methyltransferase</fullName>
    </submittedName>
</protein>
<evidence type="ECO:0000259" key="8">
    <source>
        <dbReference type="PROSITE" id="PS50970"/>
    </source>
</evidence>
<keyword evidence="5 7" id="KW-0479">Metal-binding</keyword>
<dbReference type="InterPro" id="IPR050554">
    <property type="entry name" value="Met_Synthase/Corrinoid"/>
</dbReference>
<feature type="binding site" evidence="7">
    <location>
        <position position="131"/>
    </location>
    <ligand>
        <name>Zn(2+)</name>
        <dbReference type="ChEBI" id="CHEBI:29105"/>
    </ligand>
</feature>
<evidence type="ECO:0000256" key="7">
    <source>
        <dbReference type="PROSITE-ProRule" id="PRU00333"/>
    </source>
</evidence>
<name>A0A432ZY81_9FUNG</name>
<evidence type="ECO:0000313" key="9">
    <source>
        <dbReference type="EMBL" id="RUO95408.1"/>
    </source>
</evidence>
<accession>A0A432ZY81</accession>
<comment type="caution">
    <text evidence="9">The sequence shown here is derived from an EMBL/GenBank/DDBJ whole genome shotgun (WGS) entry which is preliminary data.</text>
</comment>
<organism evidence="9 10">
    <name type="scientific">Jimgerdemannia flammicorona</name>
    <dbReference type="NCBI Taxonomy" id="994334"/>
    <lineage>
        <taxon>Eukaryota</taxon>
        <taxon>Fungi</taxon>
        <taxon>Fungi incertae sedis</taxon>
        <taxon>Mucoromycota</taxon>
        <taxon>Mucoromycotina</taxon>
        <taxon>Endogonomycetes</taxon>
        <taxon>Endogonales</taxon>
        <taxon>Endogonaceae</taxon>
        <taxon>Jimgerdemannia</taxon>
    </lineage>
</organism>
<keyword evidence="3 7" id="KW-0808">Transferase</keyword>
<sequence>MTPVLGILSNPIVSYPHLPLFISGTIVDQSGRTLSGQTGEAFVVSMNHGKPMAIGLNCALGADQMKPFIQNISRASGAHIICYPNAVSGYRITGERGLPNAMGAYDESPEAMALQVEKFAQEGLVTILGGCCGTTPAHIK</sequence>
<dbReference type="GO" id="GO:0005829">
    <property type="term" value="C:cytosol"/>
    <property type="evidence" value="ECO:0007669"/>
    <property type="project" value="TreeGrafter"/>
</dbReference>
<dbReference type="SUPFAM" id="SSF82282">
    <property type="entry name" value="Homocysteine S-methyltransferase"/>
    <property type="match status" value="1"/>
</dbReference>
<dbReference type="PROSITE" id="PS50970">
    <property type="entry name" value="HCY"/>
    <property type="match status" value="1"/>
</dbReference>
<dbReference type="Pfam" id="PF02574">
    <property type="entry name" value="S-methyl_trans"/>
    <property type="match status" value="1"/>
</dbReference>
<dbReference type="PANTHER" id="PTHR45833:SF1">
    <property type="entry name" value="METHIONINE SYNTHASE"/>
    <property type="match status" value="1"/>
</dbReference>
<dbReference type="InterPro" id="IPR036589">
    <property type="entry name" value="HCY_dom_sf"/>
</dbReference>
<dbReference type="AlphaFoldDB" id="A0A432ZY81"/>
<dbReference type="Proteomes" id="UP000268093">
    <property type="component" value="Unassembled WGS sequence"/>
</dbReference>
<evidence type="ECO:0000313" key="10">
    <source>
        <dbReference type="Proteomes" id="UP000268093"/>
    </source>
</evidence>
<dbReference type="GO" id="GO:0050667">
    <property type="term" value="P:homocysteine metabolic process"/>
    <property type="evidence" value="ECO:0007669"/>
    <property type="project" value="TreeGrafter"/>
</dbReference>
<keyword evidence="2 7" id="KW-0489">Methyltransferase</keyword>
<keyword evidence="4" id="KW-0949">S-adenosyl-L-methionine</keyword>
<evidence type="ECO:0000256" key="4">
    <source>
        <dbReference type="ARBA" id="ARBA00022691"/>
    </source>
</evidence>
<keyword evidence="10" id="KW-1185">Reference proteome</keyword>
<evidence type="ECO:0000256" key="6">
    <source>
        <dbReference type="ARBA" id="ARBA00023285"/>
    </source>
</evidence>
<dbReference type="GO" id="GO:0032259">
    <property type="term" value="P:methylation"/>
    <property type="evidence" value="ECO:0007669"/>
    <property type="project" value="UniProtKB-KW"/>
</dbReference>
<dbReference type="GO" id="GO:0046872">
    <property type="term" value="F:metal ion binding"/>
    <property type="evidence" value="ECO:0007669"/>
    <property type="project" value="UniProtKB-KW"/>
</dbReference>
<evidence type="ECO:0000256" key="3">
    <source>
        <dbReference type="ARBA" id="ARBA00022679"/>
    </source>
</evidence>
<feature type="domain" description="Hcy-binding" evidence="8">
    <location>
        <begin position="1"/>
        <end position="140"/>
    </location>
</feature>
<evidence type="ECO:0000256" key="1">
    <source>
        <dbReference type="ARBA" id="ARBA00010398"/>
    </source>
</evidence>
<proteinExistence type="inferred from homology"/>
<keyword evidence="6" id="KW-0170">Cobalt</keyword>
<dbReference type="OrthoDB" id="261426at2759"/>
<dbReference type="EMBL" id="RBNI01030457">
    <property type="protein sequence ID" value="RUO95408.1"/>
    <property type="molecule type" value="Genomic_DNA"/>
</dbReference>
<dbReference type="GO" id="GO:0046653">
    <property type="term" value="P:tetrahydrofolate metabolic process"/>
    <property type="evidence" value="ECO:0007669"/>
    <property type="project" value="TreeGrafter"/>
</dbReference>
<gene>
    <name evidence="9" type="ORF">BC936DRAFT_144132</name>
</gene>
<reference evidence="9 10" key="1">
    <citation type="journal article" date="2018" name="New Phytol.">
        <title>Phylogenomics of Endogonaceae and evolution of mycorrhizas within Mucoromycota.</title>
        <authorList>
            <person name="Chang Y."/>
            <person name="Desiro A."/>
            <person name="Na H."/>
            <person name="Sandor L."/>
            <person name="Lipzen A."/>
            <person name="Clum A."/>
            <person name="Barry K."/>
            <person name="Grigoriev I.V."/>
            <person name="Martin F.M."/>
            <person name="Stajich J.E."/>
            <person name="Smith M.E."/>
            <person name="Bonito G."/>
            <person name="Spatafora J.W."/>
        </authorList>
    </citation>
    <scope>NUCLEOTIDE SEQUENCE [LARGE SCALE GENOMIC DNA]</scope>
    <source>
        <strain evidence="9 10">GMNB39</strain>
    </source>
</reference>